<name>A0A0W0S9X7_9GAMM</name>
<evidence type="ECO:0000313" key="3">
    <source>
        <dbReference type="Proteomes" id="UP000054921"/>
    </source>
</evidence>
<dbReference type="RefSeq" id="WP_028379971.1">
    <property type="nucleotide sequence ID" value="NZ_CAAAIT010000001.1"/>
</dbReference>
<dbReference type="AlphaFoldDB" id="A0A0W0S9X7"/>
<organism evidence="1 3">
    <name type="scientific">Legionella cherrii</name>
    <dbReference type="NCBI Taxonomy" id="28084"/>
    <lineage>
        <taxon>Bacteria</taxon>
        <taxon>Pseudomonadati</taxon>
        <taxon>Pseudomonadota</taxon>
        <taxon>Gammaproteobacteria</taxon>
        <taxon>Legionellales</taxon>
        <taxon>Legionellaceae</taxon>
        <taxon>Legionella</taxon>
    </lineage>
</organism>
<sequence>MNSLKQNDPYEARVTIEKKIISKTTGQSIDALKAHLSEQCDLEHSGAEGEIIELATGKIIYRCHKQTIIDQ</sequence>
<dbReference type="EMBL" id="LNXW01000013">
    <property type="protein sequence ID" value="KTC80275.1"/>
    <property type="molecule type" value="Genomic_DNA"/>
</dbReference>
<dbReference type="STRING" id="28084.Lche_2295"/>
<dbReference type="OrthoDB" id="5640602at2"/>
<evidence type="ECO:0000313" key="4">
    <source>
        <dbReference type="Proteomes" id="UP000277577"/>
    </source>
</evidence>
<dbReference type="Proteomes" id="UP000054921">
    <property type="component" value="Unassembled WGS sequence"/>
</dbReference>
<dbReference type="EMBL" id="LR134173">
    <property type="protein sequence ID" value="VEB38816.1"/>
    <property type="molecule type" value="Genomic_DNA"/>
</dbReference>
<gene>
    <name evidence="1" type="ORF">Lche_2295</name>
    <name evidence="2" type="ORF">NCTC11976_02930</name>
</gene>
<reference evidence="1 3" key="1">
    <citation type="submission" date="2015-11" db="EMBL/GenBank/DDBJ databases">
        <title>Genomic analysis of 38 Legionella species identifies large and diverse effector repertoires.</title>
        <authorList>
            <person name="Burstein D."/>
            <person name="Amaro F."/>
            <person name="Zusman T."/>
            <person name="Lifshitz Z."/>
            <person name="Cohen O."/>
            <person name="Gilbert J.A."/>
            <person name="Pupko T."/>
            <person name="Shuman H.A."/>
            <person name="Segal G."/>
        </authorList>
    </citation>
    <scope>NUCLEOTIDE SEQUENCE [LARGE SCALE GENOMIC DNA]</scope>
    <source>
        <strain evidence="1 3">ORW</strain>
    </source>
</reference>
<proteinExistence type="predicted"/>
<reference evidence="2 4" key="2">
    <citation type="submission" date="2018-12" db="EMBL/GenBank/DDBJ databases">
        <authorList>
            <consortium name="Pathogen Informatics"/>
        </authorList>
    </citation>
    <scope>NUCLEOTIDE SEQUENCE [LARGE SCALE GENOMIC DNA]</scope>
    <source>
        <strain evidence="2 4">NCTC11976</strain>
    </source>
</reference>
<accession>A0A0W0S9X7</accession>
<dbReference type="Proteomes" id="UP000277577">
    <property type="component" value="Chromosome"/>
</dbReference>
<dbReference type="PATRIC" id="fig|28084.5.peg.2487"/>
<protein>
    <submittedName>
        <fullName evidence="1">Uncharacterized protein</fullName>
    </submittedName>
</protein>
<evidence type="ECO:0000313" key="2">
    <source>
        <dbReference type="EMBL" id="VEB38816.1"/>
    </source>
</evidence>
<evidence type="ECO:0000313" key="1">
    <source>
        <dbReference type="EMBL" id="KTC80275.1"/>
    </source>
</evidence>
<keyword evidence="4" id="KW-1185">Reference proteome</keyword>